<dbReference type="PANTHER" id="PTHR22906:SF43">
    <property type="entry name" value="PROPERDIN"/>
    <property type="match status" value="1"/>
</dbReference>
<name>A0AA88XVX1_PINIB</name>
<dbReference type="PANTHER" id="PTHR22906">
    <property type="entry name" value="PROPERDIN"/>
    <property type="match status" value="1"/>
</dbReference>
<dbReference type="AlphaFoldDB" id="A0AA88XVX1"/>
<feature type="region of interest" description="Disordered" evidence="6">
    <location>
        <begin position="33"/>
        <end position="53"/>
    </location>
</feature>
<gene>
    <name evidence="7" type="ORF">FSP39_008071</name>
</gene>
<evidence type="ECO:0000313" key="7">
    <source>
        <dbReference type="EMBL" id="KAK3092867.1"/>
    </source>
</evidence>
<evidence type="ECO:0000256" key="3">
    <source>
        <dbReference type="ARBA" id="ARBA00022729"/>
    </source>
</evidence>
<keyword evidence="3" id="KW-0732">Signal</keyword>
<dbReference type="InterPro" id="IPR052065">
    <property type="entry name" value="Compl_asym_regulator"/>
</dbReference>
<protein>
    <recommendedName>
        <fullName evidence="9">Hemicentin-1</fullName>
    </recommendedName>
</protein>
<accession>A0AA88XVX1</accession>
<dbReference type="InterPro" id="IPR036383">
    <property type="entry name" value="TSP1_rpt_sf"/>
</dbReference>
<comment type="subcellular location">
    <subcellularLocation>
        <location evidence="1">Secreted</location>
    </subcellularLocation>
</comment>
<evidence type="ECO:0000256" key="1">
    <source>
        <dbReference type="ARBA" id="ARBA00004613"/>
    </source>
</evidence>
<evidence type="ECO:0000256" key="4">
    <source>
        <dbReference type="ARBA" id="ARBA00022737"/>
    </source>
</evidence>
<dbReference type="SMART" id="SM00209">
    <property type="entry name" value="TSP1"/>
    <property type="match status" value="3"/>
</dbReference>
<organism evidence="7 8">
    <name type="scientific">Pinctada imbricata</name>
    <name type="common">Atlantic pearl-oyster</name>
    <name type="synonym">Pinctada martensii</name>
    <dbReference type="NCBI Taxonomy" id="66713"/>
    <lineage>
        <taxon>Eukaryota</taxon>
        <taxon>Metazoa</taxon>
        <taxon>Spiralia</taxon>
        <taxon>Lophotrochozoa</taxon>
        <taxon>Mollusca</taxon>
        <taxon>Bivalvia</taxon>
        <taxon>Autobranchia</taxon>
        <taxon>Pteriomorphia</taxon>
        <taxon>Pterioida</taxon>
        <taxon>Pterioidea</taxon>
        <taxon>Pteriidae</taxon>
        <taxon>Pinctada</taxon>
    </lineage>
</organism>
<dbReference type="Gene3D" id="2.20.100.10">
    <property type="entry name" value="Thrombospondin type-1 (TSP1) repeat"/>
    <property type="match status" value="3"/>
</dbReference>
<dbReference type="PROSITE" id="PS50092">
    <property type="entry name" value="TSP1"/>
    <property type="match status" value="3"/>
</dbReference>
<evidence type="ECO:0000256" key="6">
    <source>
        <dbReference type="SAM" id="MobiDB-lite"/>
    </source>
</evidence>
<reference evidence="7" key="1">
    <citation type="submission" date="2019-08" db="EMBL/GenBank/DDBJ databases">
        <title>The improved chromosome-level genome for the pearl oyster Pinctada fucata martensii using PacBio sequencing and Hi-C.</title>
        <authorList>
            <person name="Zheng Z."/>
        </authorList>
    </citation>
    <scope>NUCLEOTIDE SEQUENCE</scope>
    <source>
        <strain evidence="7">ZZ-2019</strain>
        <tissue evidence="7">Adductor muscle</tissue>
    </source>
</reference>
<dbReference type="Pfam" id="PF00090">
    <property type="entry name" value="TSP_1"/>
    <property type="match status" value="3"/>
</dbReference>
<comment type="caution">
    <text evidence="7">The sequence shown here is derived from an EMBL/GenBank/DDBJ whole genome shotgun (WGS) entry which is preliminary data.</text>
</comment>
<evidence type="ECO:0000313" key="8">
    <source>
        <dbReference type="Proteomes" id="UP001186944"/>
    </source>
</evidence>
<keyword evidence="2" id="KW-0964">Secreted</keyword>
<dbReference type="EMBL" id="VSWD01000009">
    <property type="protein sequence ID" value="KAK3092867.1"/>
    <property type="molecule type" value="Genomic_DNA"/>
</dbReference>
<proteinExistence type="predicted"/>
<keyword evidence="8" id="KW-1185">Reference proteome</keyword>
<dbReference type="Proteomes" id="UP001186944">
    <property type="component" value="Unassembled WGS sequence"/>
</dbReference>
<evidence type="ECO:0000256" key="5">
    <source>
        <dbReference type="ARBA" id="ARBA00023157"/>
    </source>
</evidence>
<keyword evidence="5" id="KW-1015">Disulfide bond</keyword>
<dbReference type="InterPro" id="IPR000884">
    <property type="entry name" value="TSP1_rpt"/>
</dbReference>
<evidence type="ECO:0008006" key="9">
    <source>
        <dbReference type="Google" id="ProtNLM"/>
    </source>
</evidence>
<sequence length="326" mass="36294">MSAAVASNDQKIVEAVNGQWSAWVNTGTCSKTCGGGKKKQERSCSNPAPRDGGRGCIGDSSRSIDCNSQPCPVDGQWSAWTNYKTCSKPCGGGKQQQKRVCNNPAPQNGGRDCEEGHIRLIYCNQQACKVDGKWSSWINDGACSKKCEVGKQKQRRTCTDPQPQNGGKVCSGPSSRVLNCNTQPCKEFVRELMQGYLHPTLKTAEHTRKQTTRDNESHLKTIVGSPRHLLRYTTIQIIQIMDMCSALSFLLDNIYVRFGENLYKQVVGIPMGSNCAPLVADLFSYTYEMEFNQNLQRQEKHNDVKCFIGISRYLDDILTIDNPVFE</sequence>
<keyword evidence="4" id="KW-0677">Repeat</keyword>
<dbReference type="FunFam" id="2.20.100.10:FF:000001">
    <property type="entry name" value="semaphorin-5A isoform X1"/>
    <property type="match status" value="3"/>
</dbReference>
<dbReference type="SUPFAM" id="SSF82895">
    <property type="entry name" value="TSP-1 type 1 repeat"/>
    <property type="match status" value="3"/>
</dbReference>
<evidence type="ECO:0000256" key="2">
    <source>
        <dbReference type="ARBA" id="ARBA00022525"/>
    </source>
</evidence>